<feature type="transmembrane region" description="Helical" evidence="1">
    <location>
        <begin position="59"/>
        <end position="81"/>
    </location>
</feature>
<name>A0A2S8BSG0_9MYCO</name>
<organism evidence="2 3">
    <name type="scientific">Mycobacterium talmoniae</name>
    <dbReference type="NCBI Taxonomy" id="1858794"/>
    <lineage>
        <taxon>Bacteria</taxon>
        <taxon>Bacillati</taxon>
        <taxon>Actinomycetota</taxon>
        <taxon>Actinomycetes</taxon>
        <taxon>Mycobacteriales</taxon>
        <taxon>Mycobacteriaceae</taxon>
        <taxon>Mycobacterium</taxon>
    </lineage>
</organism>
<evidence type="ECO:0000256" key="1">
    <source>
        <dbReference type="SAM" id="Phobius"/>
    </source>
</evidence>
<feature type="transmembrane region" description="Helical" evidence="1">
    <location>
        <begin position="117"/>
        <end position="135"/>
    </location>
</feature>
<evidence type="ECO:0000313" key="3">
    <source>
        <dbReference type="Proteomes" id="UP000238296"/>
    </source>
</evidence>
<keyword evidence="1" id="KW-1133">Transmembrane helix</keyword>
<comment type="caution">
    <text evidence="2">The sequence shown here is derived from an EMBL/GenBank/DDBJ whole genome shotgun (WGS) entry which is preliminary data.</text>
</comment>
<keyword evidence="1" id="KW-0472">Membrane</keyword>
<dbReference type="Proteomes" id="UP000238296">
    <property type="component" value="Unassembled WGS sequence"/>
</dbReference>
<gene>
    <name evidence="2" type="ORF">C1Y40_00188</name>
</gene>
<evidence type="ECO:0000313" key="2">
    <source>
        <dbReference type="EMBL" id="PQM49582.1"/>
    </source>
</evidence>
<accession>A0A2S8BSG0</accession>
<proteinExistence type="predicted"/>
<dbReference type="EMBL" id="PPEA01000035">
    <property type="protein sequence ID" value="PQM49582.1"/>
    <property type="molecule type" value="Genomic_DNA"/>
</dbReference>
<dbReference type="AlphaFoldDB" id="A0A2S8BSG0"/>
<feature type="transmembrane region" description="Helical" evidence="1">
    <location>
        <begin position="6"/>
        <end position="23"/>
    </location>
</feature>
<reference evidence="2 3" key="1">
    <citation type="journal article" date="2017" name="Int. J. Syst. Evol. Microbiol.">
        <title>Mycobacterium talmoniae sp. nov., a slowly growing mycobacterium isolated from human respiratory samples.</title>
        <authorList>
            <person name="Davidson R.M."/>
            <person name="DeGroote M.A."/>
            <person name="Marola J.L."/>
            <person name="Buss S."/>
            <person name="Jones V."/>
            <person name="McNeil M.R."/>
            <person name="Freifeld A.G."/>
            <person name="Elaine Epperson L."/>
            <person name="Hasan N.A."/>
            <person name="Jackson M."/>
            <person name="Iwen P.C."/>
            <person name="Salfinger M."/>
            <person name="Strong M."/>
        </authorList>
    </citation>
    <scope>NUCLEOTIDE SEQUENCE [LARGE SCALE GENOMIC DNA]</scope>
    <source>
        <strain evidence="2 3">ATCC BAA-2683</strain>
    </source>
</reference>
<keyword evidence="1" id="KW-0812">Transmembrane</keyword>
<feature type="transmembrane region" description="Helical" evidence="1">
    <location>
        <begin position="35"/>
        <end position="53"/>
    </location>
</feature>
<sequence>MGTEISWLLPAALIGLIAVLWLLRSAGRTHRTRAGLLLWGGWLVVTAGVFSFMRGIMHPYYTVALAPAVAAVVAIGTRELWLRRWPARPGWRWPACSRAPGSGTLCCWTAPRSGCPWLRWVLAIGAVLLAVVLAVRGHRLGRYRVAVGGSRACWLGLAGRRRLYRLHRRWQSRRRDPDLRSAVPTTATIGLARRRSPPTTRRWKRW</sequence>
<protein>
    <submittedName>
        <fullName evidence="2">Uncharacterized protein</fullName>
    </submittedName>
</protein>